<organism evidence="2 3">
    <name type="scientific">Podospora aff. communis PSN243</name>
    <dbReference type="NCBI Taxonomy" id="3040156"/>
    <lineage>
        <taxon>Eukaryota</taxon>
        <taxon>Fungi</taxon>
        <taxon>Dikarya</taxon>
        <taxon>Ascomycota</taxon>
        <taxon>Pezizomycotina</taxon>
        <taxon>Sordariomycetes</taxon>
        <taxon>Sordariomycetidae</taxon>
        <taxon>Sordariales</taxon>
        <taxon>Podosporaceae</taxon>
        <taxon>Podospora</taxon>
    </lineage>
</organism>
<accession>A0AAV9GY91</accession>
<evidence type="ECO:0000313" key="3">
    <source>
        <dbReference type="Proteomes" id="UP001321760"/>
    </source>
</evidence>
<feature type="region of interest" description="Disordered" evidence="1">
    <location>
        <begin position="1"/>
        <end position="107"/>
    </location>
</feature>
<dbReference type="AlphaFoldDB" id="A0AAV9GY91"/>
<reference evidence="2" key="2">
    <citation type="submission" date="2023-05" db="EMBL/GenBank/DDBJ databases">
        <authorList>
            <consortium name="Lawrence Berkeley National Laboratory"/>
            <person name="Steindorff A."/>
            <person name="Hensen N."/>
            <person name="Bonometti L."/>
            <person name="Westerberg I."/>
            <person name="Brannstrom I.O."/>
            <person name="Guillou S."/>
            <person name="Cros-Aarteil S."/>
            <person name="Calhoun S."/>
            <person name="Haridas S."/>
            <person name="Kuo A."/>
            <person name="Mondo S."/>
            <person name="Pangilinan J."/>
            <person name="Riley R."/>
            <person name="Labutti K."/>
            <person name="Andreopoulos B."/>
            <person name="Lipzen A."/>
            <person name="Chen C."/>
            <person name="Yanf M."/>
            <person name="Daum C."/>
            <person name="Ng V."/>
            <person name="Clum A."/>
            <person name="Ohm R."/>
            <person name="Martin F."/>
            <person name="Silar P."/>
            <person name="Natvig D."/>
            <person name="Lalanne C."/>
            <person name="Gautier V."/>
            <person name="Ament-Velasquez S.L."/>
            <person name="Kruys A."/>
            <person name="Hutchinson M.I."/>
            <person name="Powell A.J."/>
            <person name="Barry K."/>
            <person name="Miller A.N."/>
            <person name="Grigoriev I.V."/>
            <person name="Debuchy R."/>
            <person name="Gladieux P."/>
            <person name="Thoren M.H."/>
            <person name="Johannesson H."/>
        </authorList>
    </citation>
    <scope>NUCLEOTIDE SEQUENCE</scope>
    <source>
        <strain evidence="2">PSN243</strain>
    </source>
</reference>
<reference evidence="2" key="1">
    <citation type="journal article" date="2023" name="Mol. Phylogenet. Evol.">
        <title>Genome-scale phylogeny and comparative genomics of the fungal order Sordariales.</title>
        <authorList>
            <person name="Hensen N."/>
            <person name="Bonometti L."/>
            <person name="Westerberg I."/>
            <person name="Brannstrom I.O."/>
            <person name="Guillou S."/>
            <person name="Cros-Aarteil S."/>
            <person name="Calhoun S."/>
            <person name="Haridas S."/>
            <person name="Kuo A."/>
            <person name="Mondo S."/>
            <person name="Pangilinan J."/>
            <person name="Riley R."/>
            <person name="LaButti K."/>
            <person name="Andreopoulos B."/>
            <person name="Lipzen A."/>
            <person name="Chen C."/>
            <person name="Yan M."/>
            <person name="Daum C."/>
            <person name="Ng V."/>
            <person name="Clum A."/>
            <person name="Steindorff A."/>
            <person name="Ohm R.A."/>
            <person name="Martin F."/>
            <person name="Silar P."/>
            <person name="Natvig D.O."/>
            <person name="Lalanne C."/>
            <person name="Gautier V."/>
            <person name="Ament-Velasquez S.L."/>
            <person name="Kruys A."/>
            <person name="Hutchinson M.I."/>
            <person name="Powell A.J."/>
            <person name="Barry K."/>
            <person name="Miller A.N."/>
            <person name="Grigoriev I.V."/>
            <person name="Debuchy R."/>
            <person name="Gladieux P."/>
            <person name="Hiltunen Thoren M."/>
            <person name="Johannesson H."/>
        </authorList>
    </citation>
    <scope>NUCLEOTIDE SEQUENCE</scope>
    <source>
        <strain evidence="2">PSN243</strain>
    </source>
</reference>
<dbReference type="Proteomes" id="UP001321760">
    <property type="component" value="Unassembled WGS sequence"/>
</dbReference>
<keyword evidence="3" id="KW-1185">Reference proteome</keyword>
<evidence type="ECO:0000256" key="1">
    <source>
        <dbReference type="SAM" id="MobiDB-lite"/>
    </source>
</evidence>
<dbReference type="EMBL" id="MU865921">
    <property type="protein sequence ID" value="KAK4453212.1"/>
    <property type="molecule type" value="Genomic_DNA"/>
</dbReference>
<feature type="compositionally biased region" description="Polar residues" evidence="1">
    <location>
        <begin position="1"/>
        <end position="12"/>
    </location>
</feature>
<gene>
    <name evidence="2" type="ORF">QBC34DRAFT_219327</name>
</gene>
<evidence type="ECO:0000313" key="2">
    <source>
        <dbReference type="EMBL" id="KAK4453212.1"/>
    </source>
</evidence>
<feature type="compositionally biased region" description="Basic and acidic residues" evidence="1">
    <location>
        <begin position="17"/>
        <end position="39"/>
    </location>
</feature>
<name>A0AAV9GY91_9PEZI</name>
<proteinExistence type="predicted"/>
<sequence>MASPQAENTTPGQGPDLKSRLDEASSRSRQPQHSEDTSKMTRAAIVDKVSQYIPAVKKIVGEREESEPGAETAPKNEGPPDRPNDDTKIGQFLRDQHRSMPIDKRDE</sequence>
<comment type="caution">
    <text evidence="2">The sequence shown here is derived from an EMBL/GenBank/DDBJ whole genome shotgun (WGS) entry which is preliminary data.</text>
</comment>
<feature type="compositionally biased region" description="Basic and acidic residues" evidence="1">
    <location>
        <begin position="78"/>
        <end position="107"/>
    </location>
</feature>
<protein>
    <submittedName>
        <fullName evidence="2">Uncharacterized protein</fullName>
    </submittedName>
</protein>